<dbReference type="EMBL" id="JAACJL010000046">
    <property type="protein sequence ID" value="KAF4613196.1"/>
    <property type="molecule type" value="Genomic_DNA"/>
</dbReference>
<organism evidence="2 3">
    <name type="scientific">Agrocybe pediades</name>
    <dbReference type="NCBI Taxonomy" id="84607"/>
    <lineage>
        <taxon>Eukaryota</taxon>
        <taxon>Fungi</taxon>
        <taxon>Dikarya</taxon>
        <taxon>Basidiomycota</taxon>
        <taxon>Agaricomycotina</taxon>
        <taxon>Agaricomycetes</taxon>
        <taxon>Agaricomycetidae</taxon>
        <taxon>Agaricales</taxon>
        <taxon>Agaricineae</taxon>
        <taxon>Strophariaceae</taxon>
        <taxon>Agrocybe</taxon>
    </lineage>
</organism>
<evidence type="ECO:0000313" key="2">
    <source>
        <dbReference type="EMBL" id="KAF4613196.1"/>
    </source>
</evidence>
<gene>
    <name evidence="2" type="ORF">D9613_010883</name>
</gene>
<sequence>MTPNISRSDMQSLVGRSSQGTGYENTPIFRLHEDVLLRIFLENADFYQEERLTTERQSSQVCRYWREVLLRSPLIWGRLIDLNDPSSTRTWIREVMSRAAHALVWIRGAIKFPDLLLPFIEDSWERIERLVVTAPDDQPQFWDALFKHPAPNLKEFGFLCDSFSRYVGYSFDPTQPVVQRSMLWFPPGTIFNDTAPVLKKFELRRRSNELTYHRPGHTLDMPMTWLSRLRVLSVRWTLDADALLAVLDSTPFLEDLEMGGFNAECSNQKAISLPRLASLRFEECSDSFMTTFLECVTARSPGCCLSISKAAACEPQFAYRLLTLVAAYIEDYFFEHAPTRVSISFAYHPFFEMKDHSTASSRSQRLSIINIMRYDDIIQSLLDSPCFGCVRELDLYSWRAAPMFSILGFTSVTTLITGSENLALITQGASSAPMLPRLQVVKIAEGDSTHFETLFPRFPEYAHWFLQQRRDAGLRVNITLDLSALQPKDLLYDLENLEEFHGLCVRWRTSTFDPEGSKKEYICGSEYPEQLCFEKERSTEGYFNSIAIGCGPPIYVQGWSGETA</sequence>
<keyword evidence="3" id="KW-1185">Reference proteome</keyword>
<comment type="caution">
    <text evidence="2">The sequence shown here is derived from an EMBL/GenBank/DDBJ whole genome shotgun (WGS) entry which is preliminary data.</text>
</comment>
<reference evidence="2 3" key="1">
    <citation type="submission" date="2019-12" db="EMBL/GenBank/DDBJ databases">
        <authorList>
            <person name="Floudas D."/>
            <person name="Bentzer J."/>
            <person name="Ahren D."/>
            <person name="Johansson T."/>
            <person name="Persson P."/>
            <person name="Tunlid A."/>
        </authorList>
    </citation>
    <scope>NUCLEOTIDE SEQUENCE [LARGE SCALE GENOMIC DNA]</scope>
    <source>
        <strain evidence="2 3">CBS 102.39</strain>
    </source>
</reference>
<feature type="region of interest" description="Disordered" evidence="1">
    <location>
        <begin position="1"/>
        <end position="20"/>
    </location>
</feature>
<evidence type="ECO:0000256" key="1">
    <source>
        <dbReference type="SAM" id="MobiDB-lite"/>
    </source>
</evidence>
<dbReference type="AlphaFoldDB" id="A0A8H4VJH5"/>
<accession>A0A8H4VJH5</accession>
<evidence type="ECO:0000313" key="3">
    <source>
        <dbReference type="Proteomes" id="UP000521872"/>
    </source>
</evidence>
<protein>
    <recommendedName>
        <fullName evidence="4">F-box domain-containing protein</fullName>
    </recommendedName>
</protein>
<dbReference type="Proteomes" id="UP000521872">
    <property type="component" value="Unassembled WGS sequence"/>
</dbReference>
<proteinExistence type="predicted"/>
<name>A0A8H4VJH5_9AGAR</name>
<evidence type="ECO:0008006" key="4">
    <source>
        <dbReference type="Google" id="ProtNLM"/>
    </source>
</evidence>